<dbReference type="Pfam" id="PF25601">
    <property type="entry name" value="AAA_lid_14"/>
    <property type="match status" value="1"/>
</dbReference>
<accession>A0ABV8SPR3</accession>
<evidence type="ECO:0000256" key="3">
    <source>
        <dbReference type="ARBA" id="ARBA00023015"/>
    </source>
</evidence>
<evidence type="ECO:0000256" key="1">
    <source>
        <dbReference type="ARBA" id="ARBA00022741"/>
    </source>
</evidence>
<dbReference type="Pfam" id="PF02954">
    <property type="entry name" value="HTH_8"/>
    <property type="match status" value="1"/>
</dbReference>
<sequence>MDAPITLHENGLGNLLGRSPAMHQVFGLIKRVAPTEATVMIMGESGVGKELVAECIHNLSNRSQGPLVAINCGSIPASLIEAELFGYEKGSFTGASRSHAGVFERATGGTLFLDEVTEMPLDMQTRLLRVLETGRFYRVGGTQEIKTDIRVVAATNRNVTEAVANRQLREDLMYRLAVFPLHIPPLRERPGDVPLLAQHFLSTLNRGSDVTKSFSPSFLDALGSRRWAGNVRELKNAVERSFILADEVLDVDLSVTMPAHTPEPVEAARPAGVHVPLGSRLDEAERSLIEVTLDYCEGDKRRAAAVLGCSLKTLYNKLNSYARERAESEQSLGRHHLPGVGASVPLAS</sequence>
<dbReference type="PROSITE" id="PS00675">
    <property type="entry name" value="SIGMA54_INTERACT_1"/>
    <property type="match status" value="1"/>
</dbReference>
<dbReference type="InterPro" id="IPR002078">
    <property type="entry name" value="Sigma_54_int"/>
</dbReference>
<evidence type="ECO:0000259" key="6">
    <source>
        <dbReference type="PROSITE" id="PS50045"/>
    </source>
</evidence>
<dbReference type="Proteomes" id="UP001595904">
    <property type="component" value="Unassembled WGS sequence"/>
</dbReference>
<dbReference type="InterPro" id="IPR003593">
    <property type="entry name" value="AAA+_ATPase"/>
</dbReference>
<comment type="caution">
    <text evidence="7">The sequence shown here is derived from an EMBL/GenBank/DDBJ whole genome shotgun (WGS) entry which is preliminary data.</text>
</comment>
<evidence type="ECO:0000256" key="2">
    <source>
        <dbReference type="ARBA" id="ARBA00022840"/>
    </source>
</evidence>
<dbReference type="Gene3D" id="3.40.50.300">
    <property type="entry name" value="P-loop containing nucleotide triphosphate hydrolases"/>
    <property type="match status" value="1"/>
</dbReference>
<keyword evidence="2" id="KW-0067">ATP-binding</keyword>
<dbReference type="Pfam" id="PF00158">
    <property type="entry name" value="Sigma54_activat"/>
    <property type="match status" value="1"/>
</dbReference>
<dbReference type="PANTHER" id="PTHR32071">
    <property type="entry name" value="TRANSCRIPTIONAL REGULATORY PROTEIN"/>
    <property type="match status" value="1"/>
</dbReference>
<dbReference type="InterPro" id="IPR025662">
    <property type="entry name" value="Sigma_54_int_dom_ATP-bd_1"/>
</dbReference>
<evidence type="ECO:0000313" key="7">
    <source>
        <dbReference type="EMBL" id="MFC4308928.1"/>
    </source>
</evidence>
<dbReference type="InterPro" id="IPR027417">
    <property type="entry name" value="P-loop_NTPase"/>
</dbReference>
<evidence type="ECO:0000256" key="5">
    <source>
        <dbReference type="SAM" id="MobiDB-lite"/>
    </source>
</evidence>
<feature type="region of interest" description="Disordered" evidence="5">
    <location>
        <begin position="326"/>
        <end position="348"/>
    </location>
</feature>
<dbReference type="SMART" id="SM00382">
    <property type="entry name" value="AAA"/>
    <property type="match status" value="1"/>
</dbReference>
<keyword evidence="3" id="KW-0805">Transcription regulation</keyword>
<dbReference type="EMBL" id="JBHSDU010000003">
    <property type="protein sequence ID" value="MFC4308928.1"/>
    <property type="molecule type" value="Genomic_DNA"/>
</dbReference>
<dbReference type="PROSITE" id="PS50045">
    <property type="entry name" value="SIGMA54_INTERACT_4"/>
    <property type="match status" value="1"/>
</dbReference>
<dbReference type="SUPFAM" id="SSF52540">
    <property type="entry name" value="P-loop containing nucleoside triphosphate hydrolases"/>
    <property type="match status" value="1"/>
</dbReference>
<organism evidence="7 8">
    <name type="scientific">Steroidobacter flavus</name>
    <dbReference type="NCBI Taxonomy" id="1842136"/>
    <lineage>
        <taxon>Bacteria</taxon>
        <taxon>Pseudomonadati</taxon>
        <taxon>Pseudomonadota</taxon>
        <taxon>Gammaproteobacteria</taxon>
        <taxon>Steroidobacterales</taxon>
        <taxon>Steroidobacteraceae</taxon>
        <taxon>Steroidobacter</taxon>
    </lineage>
</organism>
<evidence type="ECO:0000256" key="4">
    <source>
        <dbReference type="ARBA" id="ARBA00023163"/>
    </source>
</evidence>
<dbReference type="InterPro" id="IPR002197">
    <property type="entry name" value="HTH_Fis"/>
</dbReference>
<gene>
    <name evidence="7" type="ORF">ACFPN2_07525</name>
</gene>
<evidence type="ECO:0000313" key="8">
    <source>
        <dbReference type="Proteomes" id="UP001595904"/>
    </source>
</evidence>
<dbReference type="RefSeq" id="WP_380596000.1">
    <property type="nucleotide sequence ID" value="NZ_JBHSDU010000003.1"/>
</dbReference>
<feature type="domain" description="Sigma-54 factor interaction" evidence="6">
    <location>
        <begin position="15"/>
        <end position="243"/>
    </location>
</feature>
<keyword evidence="8" id="KW-1185">Reference proteome</keyword>
<proteinExistence type="predicted"/>
<protein>
    <submittedName>
        <fullName evidence="7">Sigma-54 interaction domain-containing protein</fullName>
    </submittedName>
</protein>
<dbReference type="CDD" id="cd00009">
    <property type="entry name" value="AAA"/>
    <property type="match status" value="1"/>
</dbReference>
<dbReference type="Gene3D" id="1.10.8.60">
    <property type="match status" value="1"/>
</dbReference>
<dbReference type="InterPro" id="IPR058031">
    <property type="entry name" value="AAA_lid_NorR"/>
</dbReference>
<dbReference type="Gene3D" id="1.10.10.60">
    <property type="entry name" value="Homeodomain-like"/>
    <property type="match status" value="1"/>
</dbReference>
<keyword evidence="4" id="KW-0804">Transcription</keyword>
<keyword evidence="1" id="KW-0547">Nucleotide-binding</keyword>
<dbReference type="InterPro" id="IPR009057">
    <property type="entry name" value="Homeodomain-like_sf"/>
</dbReference>
<name>A0ABV8SPR3_9GAMM</name>
<reference evidence="8" key="1">
    <citation type="journal article" date="2019" name="Int. J. Syst. Evol. Microbiol.">
        <title>The Global Catalogue of Microorganisms (GCM) 10K type strain sequencing project: providing services to taxonomists for standard genome sequencing and annotation.</title>
        <authorList>
            <consortium name="The Broad Institute Genomics Platform"/>
            <consortium name="The Broad Institute Genome Sequencing Center for Infectious Disease"/>
            <person name="Wu L."/>
            <person name="Ma J."/>
        </authorList>
    </citation>
    <scope>NUCLEOTIDE SEQUENCE [LARGE SCALE GENOMIC DNA]</scope>
    <source>
        <strain evidence="8">CGMCC 1.10759</strain>
    </source>
</reference>
<dbReference type="SUPFAM" id="SSF46689">
    <property type="entry name" value="Homeodomain-like"/>
    <property type="match status" value="1"/>
</dbReference>